<evidence type="ECO:0000313" key="1">
    <source>
        <dbReference type="EMBL" id="MCW6038918.1"/>
    </source>
</evidence>
<dbReference type="Gene3D" id="3.40.50.1010">
    <property type="entry name" value="5'-nuclease"/>
    <property type="match status" value="1"/>
</dbReference>
<comment type="caution">
    <text evidence="1">The sequence shown here is derived from an EMBL/GenBank/DDBJ whole genome shotgun (WGS) entry which is preliminary data.</text>
</comment>
<protein>
    <recommendedName>
        <fullName evidence="3">PIN domain-containing protein</fullName>
    </recommendedName>
</protein>
<keyword evidence="2" id="KW-1185">Reference proteome</keyword>
<dbReference type="InterPro" id="IPR029060">
    <property type="entry name" value="PIN-like_dom_sf"/>
</dbReference>
<dbReference type="SUPFAM" id="SSF88723">
    <property type="entry name" value="PIN domain-like"/>
    <property type="match status" value="1"/>
</dbReference>
<accession>A0ABT3LBN5</accession>
<name>A0ABT3LBN5_9CYAN</name>
<dbReference type="Proteomes" id="UP001526426">
    <property type="component" value="Unassembled WGS sequence"/>
</dbReference>
<organism evidence="1 2">
    <name type="scientific">Spirulina subsalsa FACHB-351</name>
    <dbReference type="NCBI Taxonomy" id="234711"/>
    <lineage>
        <taxon>Bacteria</taxon>
        <taxon>Bacillati</taxon>
        <taxon>Cyanobacteriota</taxon>
        <taxon>Cyanophyceae</taxon>
        <taxon>Spirulinales</taxon>
        <taxon>Spirulinaceae</taxon>
        <taxon>Spirulina</taxon>
    </lineage>
</organism>
<gene>
    <name evidence="1" type="ORF">K4A83_22075</name>
</gene>
<sequence>MWLLNDDWRVQNEFLAHVAQGIYRCEPLMPDDFERIAQLNAQYADLPGDFSDLSLVVISERLGIPAIATLDQDFDVYRRCRRQPFECIFRP</sequence>
<evidence type="ECO:0000313" key="2">
    <source>
        <dbReference type="Proteomes" id="UP001526426"/>
    </source>
</evidence>
<reference evidence="1 2" key="1">
    <citation type="submission" date="2021-08" db="EMBL/GenBank/DDBJ databases">
        <title>Draft genome sequence of Spirulina subsalsa with high tolerance to salinity and hype-accumulation of phycocyanin.</title>
        <authorList>
            <person name="Pei H."/>
            <person name="Jiang L."/>
        </authorList>
    </citation>
    <scope>NUCLEOTIDE SEQUENCE [LARGE SCALE GENOMIC DNA]</scope>
    <source>
        <strain evidence="1 2">FACHB-351</strain>
    </source>
</reference>
<dbReference type="EMBL" id="JAIHOM010000208">
    <property type="protein sequence ID" value="MCW6038918.1"/>
    <property type="molecule type" value="Genomic_DNA"/>
</dbReference>
<evidence type="ECO:0008006" key="3">
    <source>
        <dbReference type="Google" id="ProtNLM"/>
    </source>
</evidence>
<proteinExistence type="predicted"/>